<name>A0A1I2ZXV0_9FIRM</name>
<gene>
    <name evidence="1" type="ORF">SAMN05660649_05155</name>
</gene>
<dbReference type="EMBL" id="FOOX01000044">
    <property type="protein sequence ID" value="SFH42456.1"/>
    <property type="molecule type" value="Genomic_DNA"/>
</dbReference>
<evidence type="ECO:0000313" key="2">
    <source>
        <dbReference type="Proteomes" id="UP000199337"/>
    </source>
</evidence>
<evidence type="ECO:0008006" key="3">
    <source>
        <dbReference type="Google" id="ProtNLM"/>
    </source>
</evidence>
<dbReference type="Proteomes" id="UP000199337">
    <property type="component" value="Unassembled WGS sequence"/>
</dbReference>
<proteinExistence type="predicted"/>
<dbReference type="AlphaFoldDB" id="A0A1I2ZXV0"/>
<evidence type="ECO:0000313" key="1">
    <source>
        <dbReference type="EMBL" id="SFH42456.1"/>
    </source>
</evidence>
<organism evidence="1 2">
    <name type="scientific">Desulfotruncus arcticus DSM 17038</name>
    <dbReference type="NCBI Taxonomy" id="1121424"/>
    <lineage>
        <taxon>Bacteria</taxon>
        <taxon>Bacillati</taxon>
        <taxon>Bacillota</taxon>
        <taxon>Clostridia</taxon>
        <taxon>Eubacteriales</taxon>
        <taxon>Desulfallaceae</taxon>
        <taxon>Desulfotruncus</taxon>
    </lineage>
</organism>
<accession>A0A1I2ZXV0</accession>
<reference evidence="2" key="1">
    <citation type="submission" date="2016-10" db="EMBL/GenBank/DDBJ databases">
        <authorList>
            <person name="Varghese N."/>
            <person name="Submissions S."/>
        </authorList>
    </citation>
    <scope>NUCLEOTIDE SEQUENCE [LARGE SCALE GENOMIC DNA]</scope>
    <source>
        <strain evidence="2">DSM 17038</strain>
    </source>
</reference>
<dbReference type="STRING" id="341036.SAMN05660649_05155"/>
<protein>
    <recommendedName>
        <fullName evidence="3">Phage integrase family protein</fullName>
    </recommendedName>
</protein>
<sequence>MMKRKRRVNQLENIEGQVVKLSPETCPEFEKAEKLFYAEQKSKNRRARTIAWHRENIRAFHTFARLYIMNGGDPFSLKKILGHNCWEMVHRATWTCLVPKLHLNIKRQVPLNIWTTNFNTV</sequence>
<keyword evidence="2" id="KW-1185">Reference proteome</keyword>